<protein>
    <submittedName>
        <fullName evidence="2">Alpha/beta hydrolase</fullName>
    </submittedName>
</protein>
<keyword evidence="2" id="KW-0378">Hydrolase</keyword>
<evidence type="ECO:0000259" key="1">
    <source>
        <dbReference type="Pfam" id="PF00561"/>
    </source>
</evidence>
<dbReference type="PANTHER" id="PTHR43689">
    <property type="entry name" value="HYDROLASE"/>
    <property type="match status" value="1"/>
</dbReference>
<dbReference type="Proteomes" id="UP001166293">
    <property type="component" value="Unassembled WGS sequence"/>
</dbReference>
<organism evidence="2 3">
    <name type="scientific">Thalassococcus arenae</name>
    <dbReference type="NCBI Taxonomy" id="2851652"/>
    <lineage>
        <taxon>Bacteria</taxon>
        <taxon>Pseudomonadati</taxon>
        <taxon>Pseudomonadota</taxon>
        <taxon>Alphaproteobacteria</taxon>
        <taxon>Rhodobacterales</taxon>
        <taxon>Roseobacteraceae</taxon>
        <taxon>Thalassococcus</taxon>
    </lineage>
</organism>
<name>A0ABS6NB34_9RHOB</name>
<accession>A0ABS6NB34</accession>
<dbReference type="RefSeq" id="WP_217779565.1">
    <property type="nucleotide sequence ID" value="NZ_JAHRWL010000002.1"/>
</dbReference>
<evidence type="ECO:0000313" key="2">
    <source>
        <dbReference type="EMBL" id="MBV2361236.1"/>
    </source>
</evidence>
<dbReference type="Pfam" id="PF00561">
    <property type="entry name" value="Abhydrolase_1"/>
    <property type="match status" value="1"/>
</dbReference>
<keyword evidence="3" id="KW-1185">Reference proteome</keyword>
<gene>
    <name evidence="2" type="ORF">KUH32_15840</name>
</gene>
<dbReference type="GO" id="GO:0016787">
    <property type="term" value="F:hydrolase activity"/>
    <property type="evidence" value="ECO:0007669"/>
    <property type="project" value="UniProtKB-KW"/>
</dbReference>
<reference evidence="2" key="1">
    <citation type="submission" date="2021-06" db="EMBL/GenBank/DDBJ databases">
        <title>Thalassococcus sp. CAU 1522 isolated from sea sand, Republic of Korea.</title>
        <authorList>
            <person name="Kim W."/>
        </authorList>
    </citation>
    <scope>NUCLEOTIDE SEQUENCE</scope>
    <source>
        <strain evidence="2">CAU 1522</strain>
    </source>
</reference>
<comment type="caution">
    <text evidence="2">The sequence shown here is derived from an EMBL/GenBank/DDBJ whole genome shotgun (WGS) entry which is preliminary data.</text>
</comment>
<evidence type="ECO:0000313" key="3">
    <source>
        <dbReference type="Proteomes" id="UP001166293"/>
    </source>
</evidence>
<feature type="domain" description="AB hydrolase-1" evidence="1">
    <location>
        <begin position="33"/>
        <end position="222"/>
    </location>
</feature>
<dbReference type="InterPro" id="IPR000073">
    <property type="entry name" value="AB_hydrolase_1"/>
</dbReference>
<proteinExistence type="predicted"/>
<sequence length="233" mass="24746">MTPLYLHGLPGSAAELMLGCVQMQVFDRSAPSFAQLALRLPDGPVHLVGFSLGAACALRLAALAPDKVKRVTLISAAAPLELGDFLPHMAGAAVFRAARSHDRLAALTRVQSVLARMSPGLFARLLINGADPADRSLFRDPAQMAVLKRSLAEGLGDNRDAYLRELAAYVRPWAGHLPRVAAPVTLVHGTADRWAPFAMAEALAQALPDATLRPASGRGHYTTLVDALSRFSA</sequence>
<dbReference type="EMBL" id="JAHRWL010000002">
    <property type="protein sequence ID" value="MBV2361236.1"/>
    <property type="molecule type" value="Genomic_DNA"/>
</dbReference>
<dbReference type="PANTHER" id="PTHR43689:SF8">
    <property type="entry name" value="ALPHA_BETA-HYDROLASES SUPERFAMILY PROTEIN"/>
    <property type="match status" value="1"/>
</dbReference>